<protein>
    <submittedName>
        <fullName evidence="1">Uncharacterized protein</fullName>
    </submittedName>
</protein>
<keyword evidence="2" id="KW-1185">Reference proteome</keyword>
<dbReference type="EMBL" id="CP058649">
    <property type="protein sequence ID" value="QUI23625.1"/>
    <property type="molecule type" value="Genomic_DNA"/>
</dbReference>
<name>A0A8J8ML05_9FIRM</name>
<reference evidence="1" key="1">
    <citation type="submission" date="2020-07" db="EMBL/GenBank/DDBJ databases">
        <title>Vallitalea pronyensis genome.</title>
        <authorList>
            <person name="Postec A."/>
        </authorList>
    </citation>
    <scope>NUCLEOTIDE SEQUENCE</scope>
    <source>
        <strain evidence="1">FatNI3</strain>
    </source>
</reference>
<dbReference type="RefSeq" id="WP_212694311.1">
    <property type="nucleotide sequence ID" value="NZ_CP058649.1"/>
</dbReference>
<accession>A0A8J8ML05</accession>
<dbReference type="Proteomes" id="UP000683246">
    <property type="component" value="Chromosome"/>
</dbReference>
<proteinExistence type="predicted"/>
<dbReference type="KEGG" id="vpy:HZI73_15595"/>
<evidence type="ECO:0000313" key="1">
    <source>
        <dbReference type="EMBL" id="QUI23625.1"/>
    </source>
</evidence>
<sequence>MVICDDIVLNRRKKDREKNEEIIKEYCHFISVPTKLFVDPRYNGAGGRNRLRHSSALLYGYLLLALKKQNEGNDIPTDVITLTGLEISSIIGVSRTGGPKSLIDQLEEYGLVTREPHEPGRAYTLHINTQI</sequence>
<dbReference type="AlphaFoldDB" id="A0A8J8ML05"/>
<organism evidence="1 2">
    <name type="scientific">Vallitalea pronyensis</name>
    <dbReference type="NCBI Taxonomy" id="1348613"/>
    <lineage>
        <taxon>Bacteria</taxon>
        <taxon>Bacillati</taxon>
        <taxon>Bacillota</taxon>
        <taxon>Clostridia</taxon>
        <taxon>Lachnospirales</taxon>
        <taxon>Vallitaleaceae</taxon>
        <taxon>Vallitalea</taxon>
    </lineage>
</organism>
<evidence type="ECO:0000313" key="2">
    <source>
        <dbReference type="Proteomes" id="UP000683246"/>
    </source>
</evidence>
<gene>
    <name evidence="1" type="ORF">HZI73_15595</name>
</gene>